<protein>
    <submittedName>
        <fullName evidence="2">Uncharacterized protein</fullName>
    </submittedName>
</protein>
<dbReference type="EMBL" id="AP026866">
    <property type="protein sequence ID" value="BDS06584.1"/>
    <property type="molecule type" value="Genomic_DNA"/>
</dbReference>
<gene>
    <name evidence="2" type="ORF">NT6N_16240</name>
</gene>
<dbReference type="AlphaFoldDB" id="A0AAT9FKT3"/>
<evidence type="ECO:0000313" key="2">
    <source>
        <dbReference type="EMBL" id="BDS06584.1"/>
    </source>
</evidence>
<sequence>MNRRFEFNHPLRGRSIPRNRIDASAPRQATRHSKPAQRETKPSDTQSEMPLFTENTELNLGDEISAEELNSFACAMFAQLGYVRQNKSLNSQEAQNLIQDVVTKLLPGYVLLKNDYQLTLEAKNDQKEITERLVKATEPVLSNASVSEADKQKLLDASYIVVEKMMQLKMRTSHLQMRVDFLNQEVPGYLANHGKLMGYSEQLCKEAAQLTQAVLQSY</sequence>
<organism evidence="2">
    <name type="scientific">Oceaniferula spumae</name>
    <dbReference type="NCBI Taxonomy" id="2979115"/>
    <lineage>
        <taxon>Bacteria</taxon>
        <taxon>Pseudomonadati</taxon>
        <taxon>Verrucomicrobiota</taxon>
        <taxon>Verrucomicrobiia</taxon>
        <taxon>Verrucomicrobiales</taxon>
        <taxon>Verrucomicrobiaceae</taxon>
        <taxon>Oceaniferula</taxon>
    </lineage>
</organism>
<reference evidence="2" key="1">
    <citation type="submission" date="2024-07" db="EMBL/GenBank/DDBJ databases">
        <title>Complete genome sequence of Verrucomicrobiaceae bacterium NT6N.</title>
        <authorList>
            <person name="Huang C."/>
            <person name="Takami H."/>
            <person name="Hamasaki K."/>
        </authorList>
    </citation>
    <scope>NUCLEOTIDE SEQUENCE</scope>
    <source>
        <strain evidence="2">NT6N</strain>
    </source>
</reference>
<evidence type="ECO:0000256" key="1">
    <source>
        <dbReference type="SAM" id="MobiDB-lite"/>
    </source>
</evidence>
<name>A0AAT9FKT3_9BACT</name>
<proteinExistence type="predicted"/>
<feature type="region of interest" description="Disordered" evidence="1">
    <location>
        <begin position="1"/>
        <end position="51"/>
    </location>
</feature>
<accession>A0AAT9FKT3</accession>
<dbReference type="KEGG" id="osu:NT6N_16240"/>